<sequence length="32" mass="3647">MVLRGHKSVSIEHEGVIYRLQVTKLGKLILTK</sequence>
<organism evidence="1 2">
    <name type="scientific">Rhodoferax ferrireducens</name>
    <dbReference type="NCBI Taxonomy" id="192843"/>
    <lineage>
        <taxon>Bacteria</taxon>
        <taxon>Pseudomonadati</taxon>
        <taxon>Pseudomonadota</taxon>
        <taxon>Betaproteobacteria</taxon>
        <taxon>Burkholderiales</taxon>
        <taxon>Comamonadaceae</taxon>
        <taxon>Rhodoferax</taxon>
    </lineage>
</organism>
<proteinExistence type="predicted"/>
<evidence type="ECO:0000313" key="1">
    <source>
        <dbReference type="EMBL" id="OQW90076.1"/>
    </source>
</evidence>
<reference evidence="1 2" key="1">
    <citation type="submission" date="2017-01" db="EMBL/GenBank/DDBJ databases">
        <title>Novel large sulfur bacteria in the metagenomes of groundwater-fed chemosynthetic microbial mats in the Lake Huron basin.</title>
        <authorList>
            <person name="Sharrar A.M."/>
            <person name="Flood B.E."/>
            <person name="Bailey J.V."/>
            <person name="Jones D.S."/>
            <person name="Biddanda B."/>
            <person name="Ruberg S.A."/>
            <person name="Marcus D.N."/>
            <person name="Dick G.J."/>
        </authorList>
    </citation>
    <scope>NUCLEOTIDE SEQUENCE [LARGE SCALE GENOMIC DNA]</scope>
    <source>
        <strain evidence="1">A7</strain>
    </source>
</reference>
<protein>
    <recommendedName>
        <fullName evidence="3">Hemin uptake protein HemP</fullName>
    </recommendedName>
</protein>
<dbReference type="InterPro" id="IPR019600">
    <property type="entry name" value="Hemin_uptake_protein_HemP"/>
</dbReference>
<gene>
    <name evidence="1" type="ORF">BWK72_02335</name>
</gene>
<comment type="caution">
    <text evidence="1">The sequence shown here is derived from an EMBL/GenBank/DDBJ whole genome shotgun (WGS) entry which is preliminary data.</text>
</comment>
<dbReference type="Pfam" id="PF10636">
    <property type="entry name" value="hemP"/>
    <property type="match status" value="1"/>
</dbReference>
<dbReference type="AlphaFoldDB" id="A0A1W9KZA1"/>
<dbReference type="EMBL" id="MTEI01000001">
    <property type="protein sequence ID" value="OQW90076.1"/>
    <property type="molecule type" value="Genomic_DNA"/>
</dbReference>
<evidence type="ECO:0008006" key="3">
    <source>
        <dbReference type="Google" id="ProtNLM"/>
    </source>
</evidence>
<accession>A0A1W9KZA1</accession>
<evidence type="ECO:0000313" key="2">
    <source>
        <dbReference type="Proteomes" id="UP000192505"/>
    </source>
</evidence>
<name>A0A1W9KZA1_9BURK</name>
<dbReference type="Proteomes" id="UP000192505">
    <property type="component" value="Unassembled WGS sequence"/>
</dbReference>
<dbReference type="Gene3D" id="2.10.70.10">
    <property type="entry name" value="Complement Module, domain 1"/>
    <property type="match status" value="1"/>
</dbReference>